<dbReference type="InterPro" id="IPR001568">
    <property type="entry name" value="RNase_T2-like"/>
</dbReference>
<dbReference type="PROSITE" id="PS00530">
    <property type="entry name" value="RNASE_T2_1"/>
    <property type="match status" value="1"/>
</dbReference>
<organism evidence="4 5">
    <name type="scientific">Klebsiella oxytoca</name>
    <dbReference type="NCBI Taxonomy" id="571"/>
    <lineage>
        <taxon>Bacteria</taxon>
        <taxon>Pseudomonadati</taxon>
        <taxon>Pseudomonadota</taxon>
        <taxon>Gammaproteobacteria</taxon>
        <taxon>Enterobacterales</taxon>
        <taxon>Enterobacteriaceae</taxon>
        <taxon>Klebsiella/Raoultella group</taxon>
        <taxon>Klebsiella</taxon>
    </lineage>
</organism>
<comment type="similarity">
    <text evidence="1 2">Belongs to the RNase T2 family.</text>
</comment>
<reference evidence="4 5" key="1">
    <citation type="submission" date="2018-05" db="EMBL/GenBank/DDBJ databases">
        <title>Freshwater and sediment microbial communities from various areas in North America, analyzing microbe dynamics in response to fracking.</title>
        <authorList>
            <person name="Lamendella R."/>
        </authorList>
    </citation>
    <scope>NUCLEOTIDE SEQUENCE [LARGE SCALE GENOMIC DNA]</scope>
    <source>
        <strain evidence="4 5">67</strain>
    </source>
</reference>
<dbReference type="PANTHER" id="PTHR11240:SF22">
    <property type="entry name" value="RIBONUCLEASE T2"/>
    <property type="match status" value="1"/>
</dbReference>
<dbReference type="RefSeq" id="WP_110273322.1">
    <property type="nucleotide sequence ID" value="NZ_QJJG01000004.1"/>
</dbReference>
<dbReference type="GO" id="GO:0003723">
    <property type="term" value="F:RNA binding"/>
    <property type="evidence" value="ECO:0007669"/>
    <property type="project" value="InterPro"/>
</dbReference>
<dbReference type="PANTHER" id="PTHR11240">
    <property type="entry name" value="RIBONUCLEASE T2"/>
    <property type="match status" value="1"/>
</dbReference>
<dbReference type="Gene3D" id="3.90.730.10">
    <property type="entry name" value="Ribonuclease T2-like"/>
    <property type="match status" value="1"/>
</dbReference>
<dbReference type="SUPFAM" id="SSF55895">
    <property type="entry name" value="Ribonuclease Rh-like"/>
    <property type="match status" value="1"/>
</dbReference>
<dbReference type="GO" id="GO:0006401">
    <property type="term" value="P:RNA catabolic process"/>
    <property type="evidence" value="ECO:0007669"/>
    <property type="project" value="UniProtKB-ARBA"/>
</dbReference>
<feature type="signal peptide" evidence="3">
    <location>
        <begin position="1"/>
        <end position="20"/>
    </location>
</feature>
<accession>A0A318FXY3</accession>
<evidence type="ECO:0000256" key="3">
    <source>
        <dbReference type="SAM" id="SignalP"/>
    </source>
</evidence>
<gene>
    <name evidence="4" type="ORF">DET57_104228</name>
</gene>
<evidence type="ECO:0000256" key="1">
    <source>
        <dbReference type="ARBA" id="ARBA00007469"/>
    </source>
</evidence>
<sequence>MFRKDFVAIALLLISTQASADPLIATQYGDFDRYVLALSWQTGFCQSMHDKNRSEPDECRLQQESANKTDFLTVHGLWPSLPKSIAARGVDERRWMRYGCATRPLPNMPEAKAGRKCQAAETGLSLEMANKLNGVMPGSGGNSCLERYEYAKHGICFGFDPDNYFGAMVRLNGEVKQSALGVFLAQHYGQTVSREGFDAAVAQAFGKQNVKAFKLTCSGNPAYLTEMQISIKATAINAPLSADSFLPQPHPGNCGKQFVLDKVGS</sequence>
<dbReference type="InterPro" id="IPR033130">
    <property type="entry name" value="RNase_T2_His_AS_2"/>
</dbReference>
<dbReference type="EMBL" id="QJJG01000004">
    <property type="protein sequence ID" value="PXW47168.1"/>
    <property type="molecule type" value="Genomic_DNA"/>
</dbReference>
<name>A0A318FXY3_KLEOX</name>
<evidence type="ECO:0000313" key="5">
    <source>
        <dbReference type="Proteomes" id="UP000247485"/>
    </source>
</evidence>
<dbReference type="GO" id="GO:0033897">
    <property type="term" value="F:ribonuclease T2 activity"/>
    <property type="evidence" value="ECO:0007669"/>
    <property type="project" value="InterPro"/>
</dbReference>
<dbReference type="Proteomes" id="UP000247485">
    <property type="component" value="Unassembled WGS sequence"/>
</dbReference>
<dbReference type="Pfam" id="PF00445">
    <property type="entry name" value="Ribonuclease_T2"/>
    <property type="match status" value="1"/>
</dbReference>
<proteinExistence type="inferred from homology"/>
<dbReference type="NCBIfam" id="NF007502">
    <property type="entry name" value="PRK10095.1"/>
    <property type="match status" value="1"/>
</dbReference>
<feature type="chain" id="PRO_5016237320" evidence="3">
    <location>
        <begin position="21"/>
        <end position="265"/>
    </location>
</feature>
<evidence type="ECO:0000313" key="4">
    <source>
        <dbReference type="EMBL" id="PXW47168.1"/>
    </source>
</evidence>
<dbReference type="PROSITE" id="PS00531">
    <property type="entry name" value="RNASE_T2_2"/>
    <property type="match status" value="1"/>
</dbReference>
<keyword evidence="3" id="KW-0732">Signal</keyword>
<dbReference type="AlphaFoldDB" id="A0A318FXY3"/>
<dbReference type="InterPro" id="IPR018188">
    <property type="entry name" value="RNase_T2_His_AS_1"/>
</dbReference>
<comment type="caution">
    <text evidence="4">The sequence shown here is derived from an EMBL/GenBank/DDBJ whole genome shotgun (WGS) entry which is preliminary data.</text>
</comment>
<dbReference type="InterPro" id="IPR036430">
    <property type="entry name" value="RNase_T2-like_sf"/>
</dbReference>
<evidence type="ECO:0000256" key="2">
    <source>
        <dbReference type="RuleBase" id="RU004328"/>
    </source>
</evidence>
<protein>
    <submittedName>
        <fullName evidence="4">Ribonuclease I</fullName>
    </submittedName>
</protein>